<feature type="transmembrane region" description="Helical" evidence="9">
    <location>
        <begin position="12"/>
        <end position="31"/>
    </location>
</feature>
<gene>
    <name evidence="10" type="ORF">ACFFUT_12680</name>
</gene>
<evidence type="ECO:0000256" key="5">
    <source>
        <dbReference type="ARBA" id="ARBA00022692"/>
    </source>
</evidence>
<keyword evidence="2" id="KW-0813">Transport</keyword>
<evidence type="ECO:0000313" key="11">
    <source>
        <dbReference type="Proteomes" id="UP001589683"/>
    </source>
</evidence>
<evidence type="ECO:0000256" key="9">
    <source>
        <dbReference type="SAM" id="Phobius"/>
    </source>
</evidence>
<proteinExistence type="inferred from homology"/>
<protein>
    <submittedName>
        <fullName evidence="10">YeeE/YedE family protein</fullName>
    </submittedName>
</protein>
<organism evidence="10 11">
    <name type="scientific">Pseudohalocynthiibacter aestuariivivens</name>
    <dbReference type="NCBI Taxonomy" id="1591409"/>
    <lineage>
        <taxon>Bacteria</taxon>
        <taxon>Pseudomonadati</taxon>
        <taxon>Pseudomonadota</taxon>
        <taxon>Alphaproteobacteria</taxon>
        <taxon>Rhodobacterales</taxon>
        <taxon>Paracoccaceae</taxon>
        <taxon>Pseudohalocynthiibacter</taxon>
    </lineage>
</organism>
<keyword evidence="3" id="KW-1003">Cell membrane</keyword>
<evidence type="ECO:0000313" key="10">
    <source>
        <dbReference type="EMBL" id="MFB9232643.1"/>
    </source>
</evidence>
<dbReference type="PANTHER" id="PTHR30574:SF1">
    <property type="entry name" value="SULPHUR TRANSPORT DOMAIN-CONTAINING PROTEIN"/>
    <property type="match status" value="1"/>
</dbReference>
<evidence type="ECO:0000256" key="3">
    <source>
        <dbReference type="ARBA" id="ARBA00022475"/>
    </source>
</evidence>
<keyword evidence="7 9" id="KW-0472">Membrane</keyword>
<evidence type="ECO:0000256" key="4">
    <source>
        <dbReference type="ARBA" id="ARBA00022519"/>
    </source>
</evidence>
<feature type="transmembrane region" description="Helical" evidence="9">
    <location>
        <begin position="57"/>
        <end position="79"/>
    </location>
</feature>
<keyword evidence="4" id="KW-0997">Cell inner membrane</keyword>
<feature type="transmembrane region" description="Helical" evidence="9">
    <location>
        <begin position="201"/>
        <end position="220"/>
    </location>
</feature>
<accession>A0ABV5JIQ1</accession>
<comment type="caution">
    <text evidence="10">The sequence shown here is derived from an EMBL/GenBank/DDBJ whole genome shotgun (WGS) entry which is preliminary data.</text>
</comment>
<keyword evidence="6 9" id="KW-1133">Transmembrane helix</keyword>
<comment type="similarity">
    <text evidence="8">Belongs to the TsuA/YedE (TC 9.B.102) family.</text>
</comment>
<dbReference type="PANTHER" id="PTHR30574">
    <property type="entry name" value="INNER MEMBRANE PROTEIN YEDE"/>
    <property type="match status" value="1"/>
</dbReference>
<dbReference type="InterPro" id="IPR007272">
    <property type="entry name" value="Sulf_transp_TsuA/YedE"/>
</dbReference>
<dbReference type="Pfam" id="PF04143">
    <property type="entry name" value="Sulf_transp"/>
    <property type="match status" value="1"/>
</dbReference>
<feature type="transmembrane region" description="Helical" evidence="9">
    <location>
        <begin position="323"/>
        <end position="346"/>
    </location>
</feature>
<dbReference type="EMBL" id="JBHMEA010000042">
    <property type="protein sequence ID" value="MFB9232643.1"/>
    <property type="molecule type" value="Genomic_DNA"/>
</dbReference>
<evidence type="ECO:0000256" key="1">
    <source>
        <dbReference type="ARBA" id="ARBA00004429"/>
    </source>
</evidence>
<evidence type="ECO:0000256" key="8">
    <source>
        <dbReference type="ARBA" id="ARBA00035655"/>
    </source>
</evidence>
<sequence>MLALFEALIERYGEGALLVTAGLVVGVVFGASAQHSRFCLRAATAEFSSRQLGPRTAIWLVAFFAALTLTQGLVAFGILDVSQARQLAATGSLSGAIIGGTFFGIGMVLARGCVGRLLVLSATGNLRAIVTGLVLTLVAQASLSGVLATLREKLGSLWVVSGGEARDLLHITGLGQGTVTVLAVILLGISIGIAFYRRCGLSRLVAAALVGGAVALGWALTYDISLSSFDVVPVSSVTFTGPSADTLMGLVNNKSMPGSFSIGLVPGVFLGAAVMAILSGEFRLQRFGPDTPMERYLVGAVFMGFGGMLAGGCAVGAGLSGGAIMALTAWIAVFFMWVGAVSTTLIMQAVAPQAVTGAASAA</sequence>
<feature type="transmembrane region" description="Helical" evidence="9">
    <location>
        <begin position="168"/>
        <end position="189"/>
    </location>
</feature>
<evidence type="ECO:0000256" key="7">
    <source>
        <dbReference type="ARBA" id="ARBA00023136"/>
    </source>
</evidence>
<feature type="transmembrane region" description="Helical" evidence="9">
    <location>
        <begin position="260"/>
        <end position="284"/>
    </location>
</feature>
<feature type="transmembrane region" description="Helical" evidence="9">
    <location>
        <begin position="296"/>
        <end position="317"/>
    </location>
</feature>
<feature type="transmembrane region" description="Helical" evidence="9">
    <location>
        <begin position="91"/>
        <end position="114"/>
    </location>
</feature>
<name>A0ABV5JIQ1_9RHOB</name>
<comment type="subcellular location">
    <subcellularLocation>
        <location evidence="1">Cell inner membrane</location>
        <topology evidence="1">Multi-pass membrane protein</topology>
    </subcellularLocation>
</comment>
<dbReference type="RefSeq" id="WP_213890331.1">
    <property type="nucleotide sequence ID" value="NZ_JAGFNU010000010.1"/>
</dbReference>
<keyword evidence="11" id="KW-1185">Reference proteome</keyword>
<evidence type="ECO:0000256" key="2">
    <source>
        <dbReference type="ARBA" id="ARBA00022448"/>
    </source>
</evidence>
<reference evidence="10 11" key="1">
    <citation type="submission" date="2024-09" db="EMBL/GenBank/DDBJ databases">
        <authorList>
            <person name="Sun Q."/>
            <person name="Mori K."/>
        </authorList>
    </citation>
    <scope>NUCLEOTIDE SEQUENCE [LARGE SCALE GENOMIC DNA]</scope>
    <source>
        <strain evidence="10 11">CECT 8726</strain>
    </source>
</reference>
<keyword evidence="5 9" id="KW-0812">Transmembrane</keyword>
<evidence type="ECO:0000256" key="6">
    <source>
        <dbReference type="ARBA" id="ARBA00022989"/>
    </source>
</evidence>
<dbReference type="Proteomes" id="UP001589683">
    <property type="component" value="Unassembled WGS sequence"/>
</dbReference>
<feature type="transmembrane region" description="Helical" evidence="9">
    <location>
        <begin position="126"/>
        <end position="148"/>
    </location>
</feature>